<feature type="binding site" evidence="6">
    <location>
        <position position="160"/>
    </location>
    <ligand>
        <name>S-adenosyl-L-methionine</name>
        <dbReference type="ChEBI" id="CHEBI:59789"/>
    </ligand>
</feature>
<feature type="binding site" evidence="6">
    <location>
        <begin position="236"/>
        <end position="237"/>
    </location>
    <ligand>
        <name>S-adenosyl-L-methionine</name>
        <dbReference type="ChEBI" id="CHEBI:59789"/>
    </ligand>
</feature>
<evidence type="ECO:0000256" key="4">
    <source>
        <dbReference type="ARBA" id="ARBA00022691"/>
    </source>
</evidence>
<dbReference type="GO" id="GO:0032259">
    <property type="term" value="P:methylation"/>
    <property type="evidence" value="ECO:0007669"/>
    <property type="project" value="UniProtKB-KW"/>
</dbReference>
<evidence type="ECO:0000259" key="7">
    <source>
        <dbReference type="PROSITE" id="PS50123"/>
    </source>
</evidence>
<reference evidence="8 9" key="1">
    <citation type="submission" date="2018-08" db="EMBL/GenBank/DDBJ databases">
        <title>Henriciella mobilis sp. nov., isolated from seawater.</title>
        <authorList>
            <person name="Cheng H."/>
            <person name="Wu Y.-H."/>
            <person name="Xu X.-W."/>
            <person name="Guo L.-L."/>
        </authorList>
    </citation>
    <scope>NUCLEOTIDE SEQUENCE [LARGE SCALE GENOMIC DNA]</scope>
    <source>
        <strain evidence="8 9">JN25</strain>
    </source>
</reference>
<evidence type="ECO:0000256" key="2">
    <source>
        <dbReference type="ARBA" id="ARBA00022603"/>
    </source>
</evidence>
<organism evidence="8 9">
    <name type="scientific">Henriciella mobilis</name>
    <dbReference type="NCBI Taxonomy" id="2305467"/>
    <lineage>
        <taxon>Bacteria</taxon>
        <taxon>Pseudomonadati</taxon>
        <taxon>Pseudomonadota</taxon>
        <taxon>Alphaproteobacteria</taxon>
        <taxon>Hyphomonadales</taxon>
        <taxon>Hyphomonadaceae</taxon>
        <taxon>Henriciella</taxon>
    </lineage>
</organism>
<dbReference type="InterPro" id="IPR036804">
    <property type="entry name" value="CheR_N_sf"/>
</dbReference>
<dbReference type="InterPro" id="IPR050903">
    <property type="entry name" value="Bact_Chemotaxis_MeTrfase"/>
</dbReference>
<sequence length="292" mass="32038">MSASVANADPSVSATRIEGLGDNEFTRIADSIKTEAGICLPESKRTLVHSRVSKRLRATGMTSFREYCDFLDTPQGKAERLELLSALTTNVTRFFREPHHFEILKTVTLPPLVEKARKGGRVRIWSAGCSSGEEPYSIALTLLSLLPDAGKLDVKILATDIDKHILHQGRQGIYDAEDIEMIPADMRRNAFSAAPDGDASKYEVGAAVKQLVAFKPLNLISPAWPVKGPFDIIFCRNTTIYFDAPTQHGVWNGFERVLAPGGYLFIGHSERVNGPAAARFSTAGLTTYRKNS</sequence>
<feature type="binding site" evidence="6">
    <location>
        <begin position="218"/>
        <end position="219"/>
    </location>
    <ligand>
        <name>S-adenosyl-L-methionine</name>
        <dbReference type="ChEBI" id="CHEBI:59789"/>
    </ligand>
</feature>
<keyword evidence="9" id="KW-1185">Reference proteome</keyword>
<protein>
    <recommendedName>
        <fullName evidence="5">Chemotaxis protein methyltransferase</fullName>
        <ecNumber evidence="5">2.1.1.80</ecNumber>
    </recommendedName>
</protein>
<feature type="binding site" evidence="6">
    <location>
        <position position="96"/>
    </location>
    <ligand>
        <name>S-adenosyl-L-methionine</name>
        <dbReference type="ChEBI" id="CHEBI:59789"/>
    </ligand>
</feature>
<dbReference type="Gene3D" id="3.40.50.150">
    <property type="entry name" value="Vaccinia Virus protein VP39"/>
    <property type="match status" value="1"/>
</dbReference>
<dbReference type="EC" id="2.1.1.80" evidence="5"/>
<dbReference type="Proteomes" id="UP000266385">
    <property type="component" value="Unassembled WGS sequence"/>
</dbReference>
<comment type="function">
    <text evidence="5">Methylation of the membrane-bound methyl-accepting chemotaxis proteins (MCP) to form gamma-glutamyl methyl ester residues in MCP.</text>
</comment>
<dbReference type="SMART" id="SM00138">
    <property type="entry name" value="MeTrc"/>
    <property type="match status" value="1"/>
</dbReference>
<comment type="caution">
    <text evidence="8">The sequence shown here is derived from an EMBL/GenBank/DDBJ whole genome shotgun (WGS) entry which is preliminary data.</text>
</comment>
<dbReference type="Pfam" id="PF03705">
    <property type="entry name" value="CheR_N"/>
    <property type="match status" value="1"/>
</dbReference>
<dbReference type="PIRSF" id="PIRSF000410">
    <property type="entry name" value="CheR"/>
    <property type="match status" value="1"/>
</dbReference>
<evidence type="ECO:0000313" key="8">
    <source>
        <dbReference type="EMBL" id="RIJ32817.1"/>
    </source>
</evidence>
<dbReference type="EMBL" id="QWFX01000005">
    <property type="protein sequence ID" value="RIJ32817.1"/>
    <property type="molecule type" value="Genomic_DNA"/>
</dbReference>
<dbReference type="InterPro" id="IPR026024">
    <property type="entry name" value="Chemotaxis_MeTrfase_CheR"/>
</dbReference>
<evidence type="ECO:0000313" key="9">
    <source>
        <dbReference type="Proteomes" id="UP000266385"/>
    </source>
</evidence>
<dbReference type="OrthoDB" id="9816309at2"/>
<evidence type="ECO:0000256" key="5">
    <source>
        <dbReference type="PIRNR" id="PIRNR000410"/>
    </source>
</evidence>
<keyword evidence="3 5" id="KW-0808">Transferase</keyword>
<dbReference type="RefSeq" id="WP_119374898.1">
    <property type="nucleotide sequence ID" value="NZ_QWFX01000005.1"/>
</dbReference>
<evidence type="ECO:0000256" key="1">
    <source>
        <dbReference type="ARBA" id="ARBA00001541"/>
    </source>
</evidence>
<proteinExistence type="predicted"/>
<dbReference type="PANTHER" id="PTHR24422">
    <property type="entry name" value="CHEMOTAXIS PROTEIN METHYLTRANSFERASE"/>
    <property type="match status" value="1"/>
</dbReference>
<feature type="binding site" evidence="6">
    <location>
        <position position="90"/>
    </location>
    <ligand>
        <name>S-adenosyl-L-methionine</name>
        <dbReference type="ChEBI" id="CHEBI:59789"/>
    </ligand>
</feature>
<feature type="domain" description="CheR-type methyltransferase" evidence="7">
    <location>
        <begin position="13"/>
        <end position="292"/>
    </location>
</feature>
<comment type="catalytic activity">
    <reaction evidence="1 5">
        <text>L-glutamyl-[protein] + S-adenosyl-L-methionine = [protein]-L-glutamate 5-O-methyl ester + S-adenosyl-L-homocysteine</text>
        <dbReference type="Rhea" id="RHEA:24452"/>
        <dbReference type="Rhea" id="RHEA-COMP:10208"/>
        <dbReference type="Rhea" id="RHEA-COMP:10311"/>
        <dbReference type="ChEBI" id="CHEBI:29973"/>
        <dbReference type="ChEBI" id="CHEBI:57856"/>
        <dbReference type="ChEBI" id="CHEBI:59789"/>
        <dbReference type="ChEBI" id="CHEBI:82795"/>
        <dbReference type="EC" id="2.1.1.80"/>
    </reaction>
</comment>
<feature type="binding site" evidence="6">
    <location>
        <position position="92"/>
    </location>
    <ligand>
        <name>S-adenosyl-L-methionine</name>
        <dbReference type="ChEBI" id="CHEBI:59789"/>
    </ligand>
</feature>
<dbReference type="AlphaFoldDB" id="A0A399RSE6"/>
<feature type="binding site" evidence="6">
    <location>
        <position position="134"/>
    </location>
    <ligand>
        <name>S-adenosyl-L-methionine</name>
        <dbReference type="ChEBI" id="CHEBI:59789"/>
    </ligand>
</feature>
<dbReference type="GO" id="GO:0008983">
    <property type="term" value="F:protein-glutamate O-methyltransferase activity"/>
    <property type="evidence" value="ECO:0007669"/>
    <property type="project" value="UniProtKB-EC"/>
</dbReference>
<keyword evidence="4 5" id="KW-0949">S-adenosyl-L-methionine</keyword>
<dbReference type="SUPFAM" id="SSF53335">
    <property type="entry name" value="S-adenosyl-L-methionine-dependent methyltransferases"/>
    <property type="match status" value="1"/>
</dbReference>
<name>A0A399RSE6_9PROT</name>
<dbReference type="PANTHER" id="PTHR24422:SF19">
    <property type="entry name" value="CHEMOTAXIS PROTEIN METHYLTRANSFERASE"/>
    <property type="match status" value="1"/>
</dbReference>
<dbReference type="SUPFAM" id="SSF47757">
    <property type="entry name" value="Chemotaxis receptor methyltransferase CheR, N-terminal domain"/>
    <property type="match status" value="1"/>
</dbReference>
<dbReference type="InterPro" id="IPR029063">
    <property type="entry name" value="SAM-dependent_MTases_sf"/>
</dbReference>
<accession>A0A399RSE6</accession>
<dbReference type="PROSITE" id="PS50123">
    <property type="entry name" value="CHER"/>
    <property type="match status" value="1"/>
</dbReference>
<dbReference type="InterPro" id="IPR022641">
    <property type="entry name" value="CheR_N"/>
</dbReference>
<keyword evidence="2 5" id="KW-0489">Methyltransferase</keyword>
<dbReference type="Pfam" id="PF01739">
    <property type="entry name" value="CheR"/>
    <property type="match status" value="1"/>
</dbReference>
<evidence type="ECO:0000256" key="3">
    <source>
        <dbReference type="ARBA" id="ARBA00022679"/>
    </source>
</evidence>
<dbReference type="InterPro" id="IPR022642">
    <property type="entry name" value="CheR_C"/>
</dbReference>
<dbReference type="Gene3D" id="1.10.155.10">
    <property type="entry name" value="Chemotaxis receptor methyltransferase CheR, N-terminal domain"/>
    <property type="match status" value="1"/>
</dbReference>
<evidence type="ECO:0000256" key="6">
    <source>
        <dbReference type="PIRSR" id="PIRSR000410-1"/>
    </source>
</evidence>
<dbReference type="PRINTS" id="PR00996">
    <property type="entry name" value="CHERMTFRASE"/>
</dbReference>
<gene>
    <name evidence="8" type="ORF">D1223_02925</name>
</gene>
<dbReference type="InterPro" id="IPR000780">
    <property type="entry name" value="CheR_MeTrfase"/>
</dbReference>